<evidence type="ECO:0000313" key="1">
    <source>
        <dbReference type="EMBL" id="SCF10198.1"/>
    </source>
</evidence>
<accession>A0A1C4XNX7</accession>
<proteinExistence type="predicted"/>
<dbReference type="Proteomes" id="UP000198243">
    <property type="component" value="Chromosome I"/>
</dbReference>
<dbReference type="AlphaFoldDB" id="A0A1C4XNX7"/>
<sequence>MLADALAEAEATTELAPLVAALHRLPTPG</sequence>
<gene>
    <name evidence="1" type="ORF">GA0070607_5557</name>
</gene>
<protein>
    <submittedName>
        <fullName evidence="1">Uncharacterized protein</fullName>
    </submittedName>
</protein>
<evidence type="ECO:0000313" key="2">
    <source>
        <dbReference type="Proteomes" id="UP000198243"/>
    </source>
</evidence>
<keyword evidence="2" id="KW-1185">Reference proteome</keyword>
<name>A0A1C4XNX7_9ACTN</name>
<dbReference type="EMBL" id="LT607412">
    <property type="protein sequence ID" value="SCF10198.1"/>
    <property type="molecule type" value="Genomic_DNA"/>
</dbReference>
<reference evidence="2" key="1">
    <citation type="submission" date="2016-06" db="EMBL/GenBank/DDBJ databases">
        <authorList>
            <person name="Varghese N."/>
            <person name="Submissions Spin"/>
        </authorList>
    </citation>
    <scope>NUCLEOTIDE SEQUENCE [LARGE SCALE GENOMIC DNA]</scope>
    <source>
        <strain evidence="2">DSM 44875</strain>
    </source>
</reference>
<organism evidence="1 2">
    <name type="scientific">Micromonospora coriariae</name>
    <dbReference type="NCBI Taxonomy" id="285665"/>
    <lineage>
        <taxon>Bacteria</taxon>
        <taxon>Bacillati</taxon>
        <taxon>Actinomycetota</taxon>
        <taxon>Actinomycetes</taxon>
        <taxon>Micromonosporales</taxon>
        <taxon>Micromonosporaceae</taxon>
        <taxon>Micromonospora</taxon>
    </lineage>
</organism>